<keyword evidence="3" id="KW-1185">Reference proteome</keyword>
<organism evidence="2 3">
    <name type="scientific">Vespula vulgaris</name>
    <name type="common">Yellow jacket</name>
    <name type="synonym">Wasp</name>
    <dbReference type="NCBI Taxonomy" id="7454"/>
    <lineage>
        <taxon>Eukaryota</taxon>
        <taxon>Metazoa</taxon>
        <taxon>Ecdysozoa</taxon>
        <taxon>Arthropoda</taxon>
        <taxon>Hexapoda</taxon>
        <taxon>Insecta</taxon>
        <taxon>Pterygota</taxon>
        <taxon>Neoptera</taxon>
        <taxon>Endopterygota</taxon>
        <taxon>Hymenoptera</taxon>
        <taxon>Apocrita</taxon>
        <taxon>Aculeata</taxon>
        <taxon>Vespoidea</taxon>
        <taxon>Vespidae</taxon>
        <taxon>Vespinae</taxon>
        <taxon>Vespula</taxon>
    </lineage>
</organism>
<dbReference type="Proteomes" id="UP000614350">
    <property type="component" value="Unassembled WGS sequence"/>
</dbReference>
<protein>
    <submittedName>
        <fullName evidence="2">Uncharacterized protein</fullName>
    </submittedName>
</protein>
<name>A0A834N1K9_VESVU</name>
<dbReference type="AlphaFoldDB" id="A0A834N1K9"/>
<proteinExistence type="predicted"/>
<dbReference type="EMBL" id="JACSEA010000009">
    <property type="protein sequence ID" value="KAF7393300.1"/>
    <property type="molecule type" value="Genomic_DNA"/>
</dbReference>
<reference evidence="2" key="1">
    <citation type="journal article" date="2020" name="G3 (Bethesda)">
        <title>High-Quality Assemblies for Three Invasive Social Wasps from the &lt;i&gt;Vespula&lt;/i&gt; Genus.</title>
        <authorList>
            <person name="Harrop T.W.R."/>
            <person name="Guhlin J."/>
            <person name="McLaughlin G.M."/>
            <person name="Permina E."/>
            <person name="Stockwell P."/>
            <person name="Gilligan J."/>
            <person name="Le Lec M.F."/>
            <person name="Gruber M.A.M."/>
            <person name="Quinn O."/>
            <person name="Lovegrove M."/>
            <person name="Duncan E.J."/>
            <person name="Remnant E.J."/>
            <person name="Van Eeckhoven J."/>
            <person name="Graham B."/>
            <person name="Knapp R.A."/>
            <person name="Langford K.W."/>
            <person name="Kronenberg Z."/>
            <person name="Press M.O."/>
            <person name="Eacker S.M."/>
            <person name="Wilson-Rankin E.E."/>
            <person name="Purcell J."/>
            <person name="Lester P.J."/>
            <person name="Dearden P.K."/>
        </authorList>
    </citation>
    <scope>NUCLEOTIDE SEQUENCE</scope>
    <source>
        <strain evidence="2">Marl-1</strain>
    </source>
</reference>
<feature type="region of interest" description="Disordered" evidence="1">
    <location>
        <begin position="24"/>
        <end position="56"/>
    </location>
</feature>
<evidence type="ECO:0000313" key="3">
    <source>
        <dbReference type="Proteomes" id="UP000614350"/>
    </source>
</evidence>
<accession>A0A834N1K9</accession>
<evidence type="ECO:0000256" key="1">
    <source>
        <dbReference type="SAM" id="MobiDB-lite"/>
    </source>
</evidence>
<comment type="caution">
    <text evidence="2">The sequence shown here is derived from an EMBL/GenBank/DDBJ whole genome shotgun (WGS) entry which is preliminary data.</text>
</comment>
<feature type="compositionally biased region" description="Gly residues" evidence="1">
    <location>
        <begin position="36"/>
        <end position="50"/>
    </location>
</feature>
<sequence length="110" mass="12098">MTPIDLIVYQMIKVEALTAGQEKDVKQLVENEDSDGGGGDAAGGAGGGGTNANAKMRYVRETGPKWHLQCEQRRGEAAKSDPKRVYLDENYITKHRRLGSVPRCRIPRTL</sequence>
<evidence type="ECO:0000313" key="2">
    <source>
        <dbReference type="EMBL" id="KAF7393300.1"/>
    </source>
</evidence>
<gene>
    <name evidence="2" type="ORF">HZH66_009133</name>
</gene>